<gene>
    <name evidence="2" type="ORF">N5I27_13635</name>
</gene>
<reference evidence="2" key="1">
    <citation type="submission" date="2022-09" db="EMBL/GenBank/DDBJ databases">
        <title>Intensive care unit water sources are persistently colonized with multi-drug resistant bacteria and are the site of extensive horizontal gene transfer of antibiotic resistance genes.</title>
        <authorList>
            <person name="Diorio-Toth L."/>
        </authorList>
    </citation>
    <scope>NUCLEOTIDE SEQUENCE</scope>
    <source>
        <strain evidence="2">GD03725</strain>
    </source>
</reference>
<evidence type="ECO:0000313" key="2">
    <source>
        <dbReference type="EMBL" id="MDH1439361.1"/>
    </source>
</evidence>
<protein>
    <recommendedName>
        <fullName evidence="4">DUF1311 domain-containing protein</fullName>
    </recommendedName>
</protein>
<dbReference type="RefSeq" id="WP_086208753.1">
    <property type="nucleotide sequence ID" value="NZ_JAOCEJ010000005.1"/>
</dbReference>
<dbReference type="AlphaFoldDB" id="A0AA42U6S8"/>
<feature type="signal peptide" evidence="1">
    <location>
        <begin position="1"/>
        <end position="17"/>
    </location>
</feature>
<evidence type="ECO:0000313" key="3">
    <source>
        <dbReference type="Proteomes" id="UP001161567"/>
    </source>
</evidence>
<organism evidence="2 3">
    <name type="scientific">Acinetobacter johnsonii</name>
    <dbReference type="NCBI Taxonomy" id="40214"/>
    <lineage>
        <taxon>Bacteria</taxon>
        <taxon>Pseudomonadati</taxon>
        <taxon>Pseudomonadota</taxon>
        <taxon>Gammaproteobacteria</taxon>
        <taxon>Moraxellales</taxon>
        <taxon>Moraxellaceae</taxon>
        <taxon>Acinetobacter</taxon>
    </lineage>
</organism>
<evidence type="ECO:0000256" key="1">
    <source>
        <dbReference type="SAM" id="SignalP"/>
    </source>
</evidence>
<comment type="caution">
    <text evidence="2">The sequence shown here is derived from an EMBL/GenBank/DDBJ whole genome shotgun (WGS) entry which is preliminary data.</text>
</comment>
<dbReference type="PROSITE" id="PS51257">
    <property type="entry name" value="PROKAR_LIPOPROTEIN"/>
    <property type="match status" value="1"/>
</dbReference>
<evidence type="ECO:0008006" key="4">
    <source>
        <dbReference type="Google" id="ProtNLM"/>
    </source>
</evidence>
<sequence length="129" mass="15250">MKLLSFILLFISSSCFALSGDEFDQQYRHLNGELNKAVINNMIYSRDYDDKEVPLSEKLESKSKWCDLTKARVNLLDFVIQNFSAYKTWVKQNNLDDDSNLDDFNKFHNNQQKSYIGCQLNLEEYRLKM</sequence>
<dbReference type="Proteomes" id="UP001161567">
    <property type="component" value="Unassembled WGS sequence"/>
</dbReference>
<proteinExistence type="predicted"/>
<feature type="chain" id="PRO_5041351275" description="DUF1311 domain-containing protein" evidence="1">
    <location>
        <begin position="18"/>
        <end position="129"/>
    </location>
</feature>
<keyword evidence="1" id="KW-0732">Signal</keyword>
<name>A0AA42U6S8_ACIJO</name>
<accession>A0AA42U6S8</accession>
<dbReference type="EMBL" id="JAOCIL010000001">
    <property type="protein sequence ID" value="MDH1439361.1"/>
    <property type="molecule type" value="Genomic_DNA"/>
</dbReference>